<dbReference type="Gramene" id="TraesCS2D02G153900.1">
    <property type="protein sequence ID" value="TraesCS2D02G153900.1.cds1"/>
    <property type="gene ID" value="TraesCS2D02G153900"/>
</dbReference>
<sequence>MCHVARQDHKADLMFRLYAPPRSIFLTSTAPTRAHTARRTQAHERQVPWLTATANKMVSSTNEVRRTVQERPVVVVGRPECCLAVVARHLLLRQGVNPTVLEVSYDADPAALVYALRSKDDNTKLVTDVALPVVFVGGRLLGGLDRLITMHIAEELVPLLRQAGALWL</sequence>
<keyword evidence="4" id="KW-0676">Redox-active center</keyword>
<reference evidence="5" key="2">
    <citation type="submission" date="2018-10" db="UniProtKB">
        <authorList>
            <consortium name="EnsemblPlants"/>
        </authorList>
    </citation>
    <scope>IDENTIFICATION</scope>
</reference>
<dbReference type="OMA" id="FMGGELF"/>
<dbReference type="Gramene" id="TraesCS2D03G0323000.1">
    <property type="protein sequence ID" value="TraesCS2D03G0323000.1.CDS1"/>
    <property type="gene ID" value="TraesCS2D03G0323000"/>
</dbReference>
<evidence type="ECO:0000256" key="1">
    <source>
        <dbReference type="ARBA" id="ARBA00004496"/>
    </source>
</evidence>
<dbReference type="InterPro" id="IPR011905">
    <property type="entry name" value="GlrX-like_pln_2"/>
</dbReference>
<evidence type="ECO:0000256" key="4">
    <source>
        <dbReference type="ARBA" id="ARBA00023284"/>
    </source>
</evidence>
<dbReference type="NCBIfam" id="TIGR02189">
    <property type="entry name" value="GlrX-like_plant"/>
    <property type="match status" value="1"/>
</dbReference>
<dbReference type="GeneID" id="123048925"/>
<dbReference type="EnsemblPlants" id="TraesCS2D02G153900.1">
    <property type="protein sequence ID" value="TraesCS2D02G153900.1.cds1"/>
    <property type="gene ID" value="TraesCS2D02G153900"/>
</dbReference>
<proteinExistence type="inferred from homology"/>
<dbReference type="InterPro" id="IPR036249">
    <property type="entry name" value="Thioredoxin-like_sf"/>
</dbReference>
<reference evidence="5" key="1">
    <citation type="submission" date="2018-08" db="EMBL/GenBank/DDBJ databases">
        <authorList>
            <person name="Rossello M."/>
        </authorList>
    </citation>
    <scope>NUCLEOTIDE SEQUENCE [LARGE SCALE GENOMIC DNA]</scope>
    <source>
        <strain evidence="5">cv. Chinese Spring</strain>
    </source>
</reference>
<dbReference type="Gramene" id="TraesROB_scaffold_003969_01G000100.1">
    <property type="protein sequence ID" value="TraesROB_scaffold_003969_01G000100.1"/>
    <property type="gene ID" value="TraesROB_scaffold_003969_01G000100"/>
</dbReference>
<dbReference type="PANTHER" id="PTHR10168">
    <property type="entry name" value="GLUTAREDOXIN"/>
    <property type="match status" value="1"/>
</dbReference>
<comment type="similarity">
    <text evidence="2">Belongs to the glutaredoxin family. CC-type subfamily.</text>
</comment>
<dbReference type="Gramene" id="TraesCAD_scaffold_017375_01G000100.1">
    <property type="protein sequence ID" value="TraesCAD_scaffold_017375_01G000100.1"/>
    <property type="gene ID" value="TraesCAD_scaffold_017375_01G000100"/>
</dbReference>
<dbReference type="SMR" id="A0A3B6D955"/>
<dbReference type="PROSITE" id="PS51354">
    <property type="entry name" value="GLUTAREDOXIN_2"/>
    <property type="match status" value="1"/>
</dbReference>
<evidence type="ECO:0000313" key="5">
    <source>
        <dbReference type="EnsemblPlants" id="TraesCS2D02G153900.1.cds1"/>
    </source>
</evidence>
<keyword evidence="3" id="KW-0963">Cytoplasm</keyword>
<dbReference type="AlphaFoldDB" id="A0A3B6D955"/>
<protein>
    <submittedName>
        <fullName evidence="5">Uncharacterized protein</fullName>
    </submittedName>
</protein>
<evidence type="ECO:0000256" key="3">
    <source>
        <dbReference type="ARBA" id="ARBA00022490"/>
    </source>
</evidence>
<dbReference type="Gramene" id="TraesRN2D0100348500.1">
    <property type="protein sequence ID" value="TraesRN2D0100348500.1"/>
    <property type="gene ID" value="TraesRN2D0100348500"/>
</dbReference>
<name>A0A3B6D955_WHEAT</name>
<dbReference type="GO" id="GO:0005737">
    <property type="term" value="C:cytoplasm"/>
    <property type="evidence" value="ECO:0007669"/>
    <property type="project" value="UniProtKB-SubCell"/>
</dbReference>
<dbReference type="Gramene" id="TraesCLE_scaffold_011033_01G000300.1">
    <property type="protein sequence ID" value="TraesCLE_scaffold_011033_01G000300.1"/>
    <property type="gene ID" value="TraesCLE_scaffold_011033_01G000300"/>
</dbReference>
<dbReference type="Gene3D" id="3.40.30.10">
    <property type="entry name" value="Glutaredoxin"/>
    <property type="match status" value="1"/>
</dbReference>
<dbReference type="RefSeq" id="XP_044327875.1">
    <property type="nucleotide sequence ID" value="XM_044471940.1"/>
</dbReference>
<evidence type="ECO:0000256" key="2">
    <source>
        <dbReference type="ARBA" id="ARBA00007568"/>
    </source>
</evidence>
<organism evidence="5">
    <name type="scientific">Triticum aestivum</name>
    <name type="common">Wheat</name>
    <dbReference type="NCBI Taxonomy" id="4565"/>
    <lineage>
        <taxon>Eukaryota</taxon>
        <taxon>Viridiplantae</taxon>
        <taxon>Streptophyta</taxon>
        <taxon>Embryophyta</taxon>
        <taxon>Tracheophyta</taxon>
        <taxon>Spermatophyta</taxon>
        <taxon>Magnoliopsida</taxon>
        <taxon>Liliopsida</taxon>
        <taxon>Poales</taxon>
        <taxon>Poaceae</taxon>
        <taxon>BOP clade</taxon>
        <taxon>Pooideae</taxon>
        <taxon>Triticodae</taxon>
        <taxon>Triticeae</taxon>
        <taxon>Triticinae</taxon>
        <taxon>Triticum</taxon>
    </lineage>
</organism>
<dbReference type="Proteomes" id="UP000019116">
    <property type="component" value="Chromosome 2D"/>
</dbReference>
<gene>
    <name evidence="5" type="primary">LOC123048925</name>
</gene>
<comment type="subcellular location">
    <subcellularLocation>
        <location evidence="1">Cytoplasm</location>
    </subcellularLocation>
</comment>
<evidence type="ECO:0000313" key="6">
    <source>
        <dbReference type="Proteomes" id="UP000019116"/>
    </source>
</evidence>
<dbReference type="Gramene" id="TraesWEE_scaffold_019506_01G000300.1">
    <property type="protein sequence ID" value="TraesWEE_scaffold_019506_01G000300.1"/>
    <property type="gene ID" value="TraesWEE_scaffold_019506_01G000300"/>
</dbReference>
<dbReference type="STRING" id="4565.A0A3B6D955"/>
<accession>A0A3B6D955</accession>
<dbReference type="OrthoDB" id="418495at2759"/>
<dbReference type="SUPFAM" id="SSF52833">
    <property type="entry name" value="Thioredoxin-like"/>
    <property type="match status" value="1"/>
</dbReference>
<keyword evidence="6" id="KW-1185">Reference proteome</keyword>